<evidence type="ECO:0000259" key="6">
    <source>
        <dbReference type="Pfam" id="PF01048"/>
    </source>
</evidence>
<dbReference type="EMBL" id="CAJEWB010000010">
    <property type="protein sequence ID" value="CAD2076202.1"/>
    <property type="molecule type" value="Genomic_DNA"/>
</dbReference>
<keyword evidence="5" id="KW-0486">Methionine biosynthesis</keyword>
<proteinExistence type="predicted"/>
<dbReference type="CDD" id="cd09008">
    <property type="entry name" value="MTAN"/>
    <property type="match status" value="1"/>
</dbReference>
<accession>A0A6V7REW8</accession>
<dbReference type="NCBIfam" id="TIGR01704">
    <property type="entry name" value="MTA_SAH-Nsdase"/>
    <property type="match status" value="1"/>
</dbReference>
<dbReference type="InterPro" id="IPR000845">
    <property type="entry name" value="Nucleoside_phosphorylase_d"/>
</dbReference>
<comment type="pathway">
    <text evidence="1">Amino-acid biosynthesis; L-methionine biosynthesis via salvage pathway; S-methyl-5-thio-alpha-D-ribose 1-phosphate from S-methyl-5'-thioadenosine (hydrolase route): step 1/2.</text>
</comment>
<dbReference type="GO" id="GO:0009164">
    <property type="term" value="P:nucleoside catabolic process"/>
    <property type="evidence" value="ECO:0007669"/>
    <property type="project" value="InterPro"/>
</dbReference>
<dbReference type="NCBIfam" id="NF004079">
    <property type="entry name" value="PRK05584.1"/>
    <property type="match status" value="1"/>
</dbReference>
<dbReference type="AlphaFoldDB" id="A0A6V7REW8"/>
<keyword evidence="3" id="KW-0028">Amino-acid biosynthesis</keyword>
<dbReference type="InterPro" id="IPR010049">
    <property type="entry name" value="MTA_SAH_Nsdase"/>
</dbReference>
<dbReference type="GO" id="GO:0019509">
    <property type="term" value="P:L-methionine salvage from methylthioadenosine"/>
    <property type="evidence" value="ECO:0007669"/>
    <property type="project" value="UniProtKB-UniPathway"/>
</dbReference>
<dbReference type="Proteomes" id="UP000588186">
    <property type="component" value="Unassembled WGS sequence"/>
</dbReference>
<reference evidence="7 8" key="1">
    <citation type="submission" date="2020-07" db="EMBL/GenBank/DDBJ databases">
        <authorList>
            <person name="Criscuolo A."/>
        </authorList>
    </citation>
    <scope>NUCLEOTIDE SEQUENCE [LARGE SCALE GENOMIC DNA]</scope>
    <source>
        <strain evidence="7">CIP107946</strain>
    </source>
</reference>
<evidence type="ECO:0000313" key="8">
    <source>
        <dbReference type="Proteomes" id="UP000588186"/>
    </source>
</evidence>
<feature type="domain" description="Nucleoside phosphorylase" evidence="6">
    <location>
        <begin position="6"/>
        <end position="224"/>
    </location>
</feature>
<evidence type="ECO:0000256" key="1">
    <source>
        <dbReference type="ARBA" id="ARBA00004945"/>
    </source>
</evidence>
<evidence type="ECO:0000256" key="4">
    <source>
        <dbReference type="ARBA" id="ARBA00022801"/>
    </source>
</evidence>
<sequence length="233" mass="25474">MTKKIIGIIGAMEPEIEILKNDMTIEDIVKIAGIKYFSGELYGKNVVLVECGIGKVNASIVTTLLIQQFNANLVINTGVAGSLSPKLDIADIVVGSGMIHHDVDATNFEYAYGQVPGMPLVYEGDKETVLVAVEALNEYGDVNFHEGLIVSGDSFIDDDARKEFILNEFNEALAVDMESAPIAQVCHRFEVPCLIMRSMSDKADNSADINYDEFLLKACIHSSNTVKLVLRKL</sequence>
<dbReference type="GO" id="GO:0008930">
    <property type="term" value="F:methylthioadenosine nucleosidase activity"/>
    <property type="evidence" value="ECO:0007669"/>
    <property type="project" value="InterPro"/>
</dbReference>
<protein>
    <recommendedName>
        <fullName evidence="2">adenosylhomocysteine nucleosidase</fullName>
        <ecNumber evidence="2">3.2.2.9</ecNumber>
    </recommendedName>
</protein>
<gene>
    <name evidence="7" type="primary">mtnN</name>
    <name evidence="7" type="ORF">JEOPIN946_01206</name>
</gene>
<dbReference type="PANTHER" id="PTHR46832">
    <property type="entry name" value="5'-METHYLTHIOADENOSINE/S-ADENOSYLHOMOCYSTEINE NUCLEOSIDASE"/>
    <property type="match status" value="1"/>
</dbReference>
<dbReference type="Pfam" id="PF01048">
    <property type="entry name" value="PNP_UDP_1"/>
    <property type="match status" value="1"/>
</dbReference>
<evidence type="ECO:0000313" key="7">
    <source>
        <dbReference type="EMBL" id="CAD2076202.1"/>
    </source>
</evidence>
<dbReference type="InterPro" id="IPR035994">
    <property type="entry name" value="Nucleoside_phosphorylase_sf"/>
</dbReference>
<dbReference type="Gene3D" id="3.40.50.1580">
    <property type="entry name" value="Nucleoside phosphorylase domain"/>
    <property type="match status" value="1"/>
</dbReference>
<dbReference type="EC" id="3.2.2.9" evidence="2"/>
<keyword evidence="4" id="KW-0378">Hydrolase</keyword>
<organism evidence="7 8">
    <name type="scientific">Phocicoccus pinnipedialis</name>
    <dbReference type="NCBI Taxonomy" id="110845"/>
    <lineage>
        <taxon>Bacteria</taxon>
        <taxon>Bacillati</taxon>
        <taxon>Bacillota</taxon>
        <taxon>Bacilli</taxon>
        <taxon>Bacillales</taxon>
        <taxon>Salinicoccaceae</taxon>
        <taxon>Phocicoccus</taxon>
    </lineage>
</organism>
<dbReference type="GO" id="GO:0005829">
    <property type="term" value="C:cytosol"/>
    <property type="evidence" value="ECO:0007669"/>
    <property type="project" value="TreeGrafter"/>
</dbReference>
<evidence type="ECO:0000256" key="5">
    <source>
        <dbReference type="ARBA" id="ARBA00023167"/>
    </source>
</evidence>
<dbReference type="PANTHER" id="PTHR46832:SF1">
    <property type="entry name" value="5'-METHYLTHIOADENOSINE_S-ADENOSYLHOMOCYSTEINE NUCLEOSIDASE"/>
    <property type="match status" value="1"/>
</dbReference>
<dbReference type="RefSeq" id="WP_186077761.1">
    <property type="nucleotide sequence ID" value="NZ_CAJEWB010000010.1"/>
</dbReference>
<dbReference type="GO" id="GO:0008782">
    <property type="term" value="F:adenosylhomocysteine nucleosidase activity"/>
    <property type="evidence" value="ECO:0007669"/>
    <property type="project" value="UniProtKB-EC"/>
</dbReference>
<dbReference type="SUPFAM" id="SSF53167">
    <property type="entry name" value="Purine and uridine phosphorylases"/>
    <property type="match status" value="1"/>
</dbReference>
<dbReference type="UniPathway" id="UPA00904">
    <property type="reaction ID" value="UER00871"/>
</dbReference>
<keyword evidence="8" id="KW-1185">Reference proteome</keyword>
<evidence type="ECO:0000256" key="3">
    <source>
        <dbReference type="ARBA" id="ARBA00022605"/>
    </source>
</evidence>
<evidence type="ECO:0000256" key="2">
    <source>
        <dbReference type="ARBA" id="ARBA00011974"/>
    </source>
</evidence>
<comment type="caution">
    <text evidence="7">The sequence shown here is derived from an EMBL/GenBank/DDBJ whole genome shotgun (WGS) entry which is preliminary data.</text>
</comment>
<dbReference type="GO" id="GO:0019284">
    <property type="term" value="P:L-methionine salvage from S-adenosylmethionine"/>
    <property type="evidence" value="ECO:0007669"/>
    <property type="project" value="TreeGrafter"/>
</dbReference>
<name>A0A6V7REW8_9BACL</name>